<accession>A0ABN9SP32</accession>
<keyword evidence="2" id="KW-0472">Membrane</keyword>
<evidence type="ECO:0000256" key="1">
    <source>
        <dbReference type="SAM" id="MobiDB-lite"/>
    </source>
</evidence>
<feature type="transmembrane region" description="Helical" evidence="2">
    <location>
        <begin position="144"/>
        <end position="162"/>
    </location>
</feature>
<protein>
    <recommendedName>
        <fullName evidence="5">PSI-J</fullName>
    </recommendedName>
</protein>
<gene>
    <name evidence="3" type="ORF">PCOR1329_LOCUS31252</name>
</gene>
<organism evidence="3 4">
    <name type="scientific">Prorocentrum cordatum</name>
    <dbReference type="NCBI Taxonomy" id="2364126"/>
    <lineage>
        <taxon>Eukaryota</taxon>
        <taxon>Sar</taxon>
        <taxon>Alveolata</taxon>
        <taxon>Dinophyceae</taxon>
        <taxon>Prorocentrales</taxon>
        <taxon>Prorocentraceae</taxon>
        <taxon>Prorocentrum</taxon>
    </lineage>
</organism>
<sequence>MARVFPACGAPSARPPARRRCRPCARGPRGSATMSDDEAVLAQTLSRAPGFGAPPHRPPHLGDRPSATSPDAAMPRTPLMSSLLVLALLAFGLRYAFVPAPQASAVRFLELSPAAAAALAGAAPAVAAEIDAAEAYNRKVLEGAAYGGMLCIFMLGLIVQGVRRDVGNKWLN</sequence>
<feature type="compositionally biased region" description="Low complexity" evidence="1">
    <location>
        <begin position="1"/>
        <end position="12"/>
    </location>
</feature>
<evidence type="ECO:0000313" key="4">
    <source>
        <dbReference type="Proteomes" id="UP001189429"/>
    </source>
</evidence>
<keyword evidence="4" id="KW-1185">Reference proteome</keyword>
<dbReference type="Proteomes" id="UP001189429">
    <property type="component" value="Unassembled WGS sequence"/>
</dbReference>
<dbReference type="EMBL" id="CAUYUJ010012248">
    <property type="protein sequence ID" value="CAK0833612.1"/>
    <property type="molecule type" value="Genomic_DNA"/>
</dbReference>
<reference evidence="3" key="1">
    <citation type="submission" date="2023-10" db="EMBL/GenBank/DDBJ databases">
        <authorList>
            <person name="Chen Y."/>
            <person name="Shah S."/>
            <person name="Dougan E. K."/>
            <person name="Thang M."/>
            <person name="Chan C."/>
        </authorList>
    </citation>
    <scope>NUCLEOTIDE SEQUENCE [LARGE SCALE GENOMIC DNA]</scope>
</reference>
<proteinExistence type="predicted"/>
<feature type="transmembrane region" description="Helical" evidence="2">
    <location>
        <begin position="79"/>
        <end position="97"/>
    </location>
</feature>
<evidence type="ECO:0008006" key="5">
    <source>
        <dbReference type="Google" id="ProtNLM"/>
    </source>
</evidence>
<keyword evidence="2" id="KW-0812">Transmembrane</keyword>
<evidence type="ECO:0000313" key="3">
    <source>
        <dbReference type="EMBL" id="CAK0833612.1"/>
    </source>
</evidence>
<feature type="region of interest" description="Disordered" evidence="1">
    <location>
        <begin position="1"/>
        <end position="72"/>
    </location>
</feature>
<name>A0ABN9SP32_9DINO</name>
<comment type="caution">
    <text evidence="3">The sequence shown here is derived from an EMBL/GenBank/DDBJ whole genome shotgun (WGS) entry which is preliminary data.</text>
</comment>
<keyword evidence="2" id="KW-1133">Transmembrane helix</keyword>
<evidence type="ECO:0000256" key="2">
    <source>
        <dbReference type="SAM" id="Phobius"/>
    </source>
</evidence>